<gene>
    <name evidence="3" type="ORF">F0L68_16585</name>
</gene>
<dbReference type="SUPFAM" id="SSF50370">
    <property type="entry name" value="Ricin B-like lectins"/>
    <property type="match status" value="1"/>
</dbReference>
<accession>A0A5B2XEF5</accession>
<comment type="caution">
    <text evidence="3">The sequence shown here is derived from an EMBL/GenBank/DDBJ whole genome shotgun (WGS) entry which is preliminary data.</text>
</comment>
<keyword evidence="4" id="KW-1185">Reference proteome</keyword>
<dbReference type="AlphaFoldDB" id="A0A5B2XEF5"/>
<reference evidence="3 4" key="2">
    <citation type="submission" date="2019-09" db="EMBL/GenBank/DDBJ databases">
        <authorList>
            <person name="Jin C."/>
        </authorList>
    </citation>
    <scope>NUCLEOTIDE SEQUENCE [LARGE SCALE GENOMIC DNA]</scope>
    <source>
        <strain evidence="3 4">AN110305</strain>
    </source>
</reference>
<dbReference type="PROSITE" id="PS50231">
    <property type="entry name" value="RICIN_B_LECTIN"/>
    <property type="match status" value="1"/>
</dbReference>
<sequence length="309" mass="32013">MATACIALLSVMAMLTGIGTASAAAPKSSTQQAFITLYGWWDNTPPGGAISYPGLHQSAGGTGTYADPITFATATAEVKSGGRIYVPRVGKYFIMEDGCEECDADWNGKGPNGGPNLWHFDLWEGGKGGNPITAIECENALTHYNPDTTPILESVVVNPPANEPVTTEPIYNTKTGACYGGAKPTITVGPYKNNATGQCLDDPGDRTTPGWTAKMAACNGSAEQRFTFDGTFLSVHSAANQSGAICADAKSGPIMFKTCTGGPTQQWSANPNLTISDIQTGKKCFRASGTSVTAGSCSGAAAKWTVPTS</sequence>
<feature type="signal peptide" evidence="1">
    <location>
        <begin position="1"/>
        <end position="23"/>
    </location>
</feature>
<evidence type="ECO:0000313" key="4">
    <source>
        <dbReference type="Proteomes" id="UP000323454"/>
    </source>
</evidence>
<reference evidence="3 4" key="1">
    <citation type="submission" date="2019-09" db="EMBL/GenBank/DDBJ databases">
        <title>Goodfellowia gen. nov., a new genus of the Pseudonocardineae related to Actinoalloteichus, containing Goodfellowia coeruleoviolacea gen. nov., comb. nov. gen. nov., comb. nov.</title>
        <authorList>
            <person name="Labeda D."/>
        </authorList>
    </citation>
    <scope>NUCLEOTIDE SEQUENCE [LARGE SCALE GENOMIC DNA]</scope>
    <source>
        <strain evidence="3 4">AN110305</strain>
    </source>
</reference>
<keyword evidence="3" id="KW-0430">Lectin</keyword>
<dbReference type="InterPro" id="IPR000772">
    <property type="entry name" value="Ricin_B_lectin"/>
</dbReference>
<dbReference type="SMART" id="SM00458">
    <property type="entry name" value="RICIN"/>
    <property type="match status" value="1"/>
</dbReference>
<dbReference type="Pfam" id="PF00652">
    <property type="entry name" value="Ricin_B_lectin"/>
    <property type="match status" value="1"/>
</dbReference>
<protein>
    <submittedName>
        <fullName evidence="3">Ricin-type beta-trefoil lectin domain protein</fullName>
    </submittedName>
</protein>
<evidence type="ECO:0000256" key="1">
    <source>
        <dbReference type="SAM" id="SignalP"/>
    </source>
</evidence>
<feature type="chain" id="PRO_5022935871" evidence="1">
    <location>
        <begin position="24"/>
        <end position="309"/>
    </location>
</feature>
<dbReference type="Proteomes" id="UP000323454">
    <property type="component" value="Unassembled WGS sequence"/>
</dbReference>
<evidence type="ECO:0000259" key="2">
    <source>
        <dbReference type="SMART" id="SM00458"/>
    </source>
</evidence>
<organism evidence="3 4">
    <name type="scientific">Solihabitans fulvus</name>
    <dbReference type="NCBI Taxonomy" id="1892852"/>
    <lineage>
        <taxon>Bacteria</taxon>
        <taxon>Bacillati</taxon>
        <taxon>Actinomycetota</taxon>
        <taxon>Actinomycetes</taxon>
        <taxon>Pseudonocardiales</taxon>
        <taxon>Pseudonocardiaceae</taxon>
        <taxon>Solihabitans</taxon>
    </lineage>
</organism>
<dbReference type="InterPro" id="IPR035992">
    <property type="entry name" value="Ricin_B-like_lectins"/>
</dbReference>
<dbReference type="Gene3D" id="2.80.10.50">
    <property type="match status" value="1"/>
</dbReference>
<evidence type="ECO:0000313" key="3">
    <source>
        <dbReference type="EMBL" id="KAA2261534.1"/>
    </source>
</evidence>
<dbReference type="EMBL" id="VUOB01000028">
    <property type="protein sequence ID" value="KAA2261534.1"/>
    <property type="molecule type" value="Genomic_DNA"/>
</dbReference>
<proteinExistence type="predicted"/>
<dbReference type="GO" id="GO:0030246">
    <property type="term" value="F:carbohydrate binding"/>
    <property type="evidence" value="ECO:0007669"/>
    <property type="project" value="UniProtKB-KW"/>
</dbReference>
<name>A0A5B2XEF5_9PSEU</name>
<keyword evidence="1" id="KW-0732">Signal</keyword>
<dbReference type="OrthoDB" id="7838675at2"/>
<feature type="domain" description="Ricin B lectin" evidence="2">
    <location>
        <begin position="183"/>
        <end position="307"/>
    </location>
</feature>